<reference evidence="2 3" key="1">
    <citation type="submission" date="2014-11" db="EMBL/GenBank/DDBJ databases">
        <title>A Rickettsiales Symbiont of Amoebae With Ancient Features.</title>
        <authorList>
            <person name="Schulz F."/>
            <person name="Martijn J."/>
            <person name="Wascher F."/>
            <person name="Kostanjsek R."/>
            <person name="Ettema T.J."/>
            <person name="Horn M."/>
        </authorList>
    </citation>
    <scope>NUCLEOTIDE SEQUENCE [LARGE SCALE GENOMIC DNA]</scope>
    <source>
        <strain evidence="2 3">UWC36</strain>
    </source>
</reference>
<comment type="caution">
    <text evidence="2">The sequence shown here is derived from an EMBL/GenBank/DDBJ whole genome shotgun (WGS) entry which is preliminary data.</text>
</comment>
<evidence type="ECO:0000256" key="1">
    <source>
        <dbReference type="SAM" id="Phobius"/>
    </source>
</evidence>
<proteinExistence type="predicted"/>
<dbReference type="OrthoDB" id="9818427at2"/>
<keyword evidence="1" id="KW-0812">Transmembrane</keyword>
<organism evidence="2 3">
    <name type="scientific">Candidatus Jidaibacter acanthamoebae</name>
    <dbReference type="NCBI Taxonomy" id="86105"/>
    <lineage>
        <taxon>Bacteria</taxon>
        <taxon>Pseudomonadati</taxon>
        <taxon>Pseudomonadota</taxon>
        <taxon>Alphaproteobacteria</taxon>
        <taxon>Rickettsiales</taxon>
        <taxon>Candidatus Midichloriaceae</taxon>
        <taxon>Candidatus Jidaibacter</taxon>
    </lineage>
</organism>
<protein>
    <submittedName>
        <fullName evidence="2">Uncharacterized protein</fullName>
    </submittedName>
</protein>
<evidence type="ECO:0000313" key="2">
    <source>
        <dbReference type="EMBL" id="KIE05523.1"/>
    </source>
</evidence>
<evidence type="ECO:0000313" key="3">
    <source>
        <dbReference type="Proteomes" id="UP000031258"/>
    </source>
</evidence>
<dbReference type="RefSeq" id="WP_039455728.1">
    <property type="nucleotide sequence ID" value="NZ_JSWE01000092.1"/>
</dbReference>
<sequence>MKALIQSPESIINKEIEKACYEAMRLVLEENYELKNDYDKVAKIEQGMKKIFVPVLASSILNRLKVEEISEPMIARVISAGDEAGDGKGSLNNALEKNILAQLEKLSGSENSEEQKEAVKSFDDFYKEMAKDYNAKCNQRRLLVKECISQSSPKIGNFGCLLIYSIIGATLGSALTYWNEYKSQEAYSVAIYGAVALGITSLCTIAWNTLFPSKSKEQLLTEESILNMNEVKSKYFKCVNEFVGAYKHECSLLKGEGEGKKVKEITEEVCSEKMNKWKDRLEGLKKAVQGNEGHVSSSRG</sequence>
<feature type="transmembrane region" description="Helical" evidence="1">
    <location>
        <begin position="190"/>
        <end position="211"/>
    </location>
</feature>
<dbReference type="Proteomes" id="UP000031258">
    <property type="component" value="Unassembled WGS sequence"/>
</dbReference>
<feature type="transmembrane region" description="Helical" evidence="1">
    <location>
        <begin position="158"/>
        <end position="178"/>
    </location>
</feature>
<accession>A0A0C1QNC4</accession>
<keyword evidence="1" id="KW-1133">Transmembrane helix</keyword>
<keyword evidence="1" id="KW-0472">Membrane</keyword>
<gene>
    <name evidence="2" type="ORF">NF27_DP00670</name>
</gene>
<dbReference type="AlphaFoldDB" id="A0A0C1QNC4"/>
<keyword evidence="3" id="KW-1185">Reference proteome</keyword>
<name>A0A0C1QNC4_9RICK</name>
<dbReference type="EMBL" id="JSWE01000092">
    <property type="protein sequence ID" value="KIE05523.1"/>
    <property type="molecule type" value="Genomic_DNA"/>
</dbReference>